<feature type="region of interest" description="Disordered" evidence="1">
    <location>
        <begin position="1"/>
        <end position="59"/>
    </location>
</feature>
<dbReference type="RefSeq" id="WP_185180447.1">
    <property type="nucleotide sequence ID" value="NZ_CBCSEP010000038.1"/>
</dbReference>
<name>A0A841TIZ4_9BACL</name>
<reference evidence="2 3" key="1">
    <citation type="submission" date="2020-08" db="EMBL/GenBank/DDBJ databases">
        <title>Cohnella phylogeny.</title>
        <authorList>
            <person name="Dunlap C."/>
        </authorList>
    </citation>
    <scope>NUCLEOTIDE SEQUENCE [LARGE SCALE GENOMIC DNA]</scope>
    <source>
        <strain evidence="2 3">DSM 103658</strain>
    </source>
</reference>
<sequence length="204" mass="22057">MPRSRSAARRTRPRRRSDQAQLSLTAKSKARAFPAAVKKRPAANASKVRLHQSNGSELQTPPVRRIPWWVFPEHERAIAPSDSDGSARAVGSPSPGQSLMPPPAPPSRITIWISGGFAFPQVTRPVFAPYSPGMTIRQALARTGLIAFGPEGYMIAVSGVPVGGRVNARIQYNGYVVPAAMLDAPAEPNSTMLVELFYINADNF</sequence>
<proteinExistence type="predicted"/>
<organism evidence="2 3">
    <name type="scientific">Cohnella lubricantis</name>
    <dbReference type="NCBI Taxonomy" id="2163172"/>
    <lineage>
        <taxon>Bacteria</taxon>
        <taxon>Bacillati</taxon>
        <taxon>Bacillota</taxon>
        <taxon>Bacilli</taxon>
        <taxon>Bacillales</taxon>
        <taxon>Paenibacillaceae</taxon>
        <taxon>Cohnella</taxon>
    </lineage>
</organism>
<evidence type="ECO:0000313" key="2">
    <source>
        <dbReference type="EMBL" id="MBB6679180.1"/>
    </source>
</evidence>
<comment type="caution">
    <text evidence="2">The sequence shown here is derived from an EMBL/GenBank/DDBJ whole genome shotgun (WGS) entry which is preliminary data.</text>
</comment>
<evidence type="ECO:0000313" key="3">
    <source>
        <dbReference type="Proteomes" id="UP000574133"/>
    </source>
</evidence>
<keyword evidence="3" id="KW-1185">Reference proteome</keyword>
<dbReference type="Proteomes" id="UP000574133">
    <property type="component" value="Unassembled WGS sequence"/>
</dbReference>
<feature type="region of interest" description="Disordered" evidence="1">
    <location>
        <begin position="79"/>
        <end position="104"/>
    </location>
</feature>
<accession>A0A841TIZ4</accession>
<feature type="compositionally biased region" description="Basic residues" evidence="1">
    <location>
        <begin position="1"/>
        <end position="15"/>
    </location>
</feature>
<dbReference type="EMBL" id="JACJVN010000074">
    <property type="protein sequence ID" value="MBB6679180.1"/>
    <property type="molecule type" value="Genomic_DNA"/>
</dbReference>
<evidence type="ECO:0000256" key="1">
    <source>
        <dbReference type="SAM" id="MobiDB-lite"/>
    </source>
</evidence>
<dbReference type="AlphaFoldDB" id="A0A841TIZ4"/>
<protein>
    <submittedName>
        <fullName evidence="2">Uncharacterized protein</fullName>
    </submittedName>
</protein>
<gene>
    <name evidence="2" type="ORF">H4Q31_17965</name>
</gene>